<keyword evidence="4 7" id="KW-0812">Transmembrane</keyword>
<keyword evidence="5 7" id="KW-1133">Transmembrane helix</keyword>
<evidence type="ECO:0000256" key="7">
    <source>
        <dbReference type="SAM" id="Phobius"/>
    </source>
</evidence>
<feature type="transmembrane region" description="Helical" evidence="7">
    <location>
        <begin position="201"/>
        <end position="220"/>
    </location>
</feature>
<dbReference type="InterPro" id="IPR005829">
    <property type="entry name" value="Sugar_transporter_CS"/>
</dbReference>
<keyword evidence="6 7" id="KW-0472">Membrane</keyword>
<feature type="domain" description="Major facilitator superfamily (MFS) profile" evidence="8">
    <location>
        <begin position="29"/>
        <end position="439"/>
    </location>
</feature>
<keyword evidence="2" id="KW-0813">Transport</keyword>
<dbReference type="PANTHER" id="PTHR43045">
    <property type="entry name" value="SHIKIMATE TRANSPORTER"/>
    <property type="match status" value="1"/>
</dbReference>
<feature type="transmembrane region" description="Helical" evidence="7">
    <location>
        <begin position="102"/>
        <end position="120"/>
    </location>
</feature>
<accession>A0ABW2XZN5</accession>
<feature type="transmembrane region" description="Helical" evidence="7">
    <location>
        <begin position="167"/>
        <end position="189"/>
    </location>
</feature>
<evidence type="ECO:0000256" key="3">
    <source>
        <dbReference type="ARBA" id="ARBA00022475"/>
    </source>
</evidence>
<name>A0ABW2XZN5_9ACTN</name>
<comment type="caution">
    <text evidence="9">The sequence shown here is derived from an EMBL/GenBank/DDBJ whole genome shotgun (WGS) entry which is preliminary data.</text>
</comment>
<dbReference type="Gene3D" id="1.20.1250.20">
    <property type="entry name" value="MFS general substrate transporter like domains"/>
    <property type="match status" value="2"/>
</dbReference>
<keyword evidence="3" id="KW-1003">Cell membrane</keyword>
<dbReference type="InterPro" id="IPR020846">
    <property type="entry name" value="MFS_dom"/>
</dbReference>
<gene>
    <name evidence="9" type="ORF">ACFQZM_43135</name>
</gene>
<dbReference type="InterPro" id="IPR005828">
    <property type="entry name" value="MFS_sugar_transport-like"/>
</dbReference>
<evidence type="ECO:0000313" key="10">
    <source>
        <dbReference type="Proteomes" id="UP001597063"/>
    </source>
</evidence>
<evidence type="ECO:0000313" key="9">
    <source>
        <dbReference type="EMBL" id="MFD0691347.1"/>
    </source>
</evidence>
<evidence type="ECO:0000259" key="8">
    <source>
        <dbReference type="PROSITE" id="PS50850"/>
    </source>
</evidence>
<dbReference type="SUPFAM" id="SSF103473">
    <property type="entry name" value="MFS general substrate transporter"/>
    <property type="match status" value="1"/>
</dbReference>
<sequence>MVLDPGEAGRAREAGAAEADERRRQVRTAAVASVVGTSIEWYDFFLYNTAAAIVFKDVFFPESTDYAGTLSAFATYAVGFAARPVGAAIFGHWGDRLGRKATLIVTLVLMGVSSALIGVLPGTESIGVAAPVLLVLLRVLQGIAVGGEWSGSVLLSMEWGDRRRRGLMASLPQIGVPIGLILGTGAMTAIALSAKDAFEDWAWRLPFLFSLVLVAIGLWVRVRVMETPLFAEVVERREVAEVPVAEVVKRYPREIVLSALLRCSEQMPFYIFTSFALTYIHKTLGMAQALALSAVTAAAVLELFTIPAAGHLADRIGGRRVYAAGSLLVAVVAFPYFALLNTEVAVLVVVAVVVAQIPHAIQYGPQASLIAECFPTRLRYGGAGIGYQLASVVAGGPAPLLATWLLHDFGWQAISVAMLVASALTLGALALLPRPVREGAGTGGEVSAGA</sequence>
<dbReference type="RefSeq" id="WP_131762530.1">
    <property type="nucleotide sequence ID" value="NZ_CAACUY010000232.1"/>
</dbReference>
<proteinExistence type="predicted"/>
<evidence type="ECO:0000256" key="1">
    <source>
        <dbReference type="ARBA" id="ARBA00004651"/>
    </source>
</evidence>
<feature type="transmembrane region" description="Helical" evidence="7">
    <location>
        <begin position="66"/>
        <end position="90"/>
    </location>
</feature>
<feature type="transmembrane region" description="Helical" evidence="7">
    <location>
        <begin position="385"/>
        <end position="405"/>
    </location>
</feature>
<keyword evidence="10" id="KW-1185">Reference proteome</keyword>
<dbReference type="Pfam" id="PF00083">
    <property type="entry name" value="Sugar_tr"/>
    <property type="match status" value="1"/>
</dbReference>
<evidence type="ECO:0000256" key="2">
    <source>
        <dbReference type="ARBA" id="ARBA00022448"/>
    </source>
</evidence>
<dbReference type="InterPro" id="IPR036259">
    <property type="entry name" value="MFS_trans_sf"/>
</dbReference>
<feature type="transmembrane region" description="Helical" evidence="7">
    <location>
        <begin position="411"/>
        <end position="432"/>
    </location>
</feature>
<dbReference type="PROSITE" id="PS50850">
    <property type="entry name" value="MFS"/>
    <property type="match status" value="1"/>
</dbReference>
<dbReference type="CDD" id="cd17369">
    <property type="entry name" value="MFS_ShiA_like"/>
    <property type="match status" value="1"/>
</dbReference>
<evidence type="ECO:0000256" key="5">
    <source>
        <dbReference type="ARBA" id="ARBA00022989"/>
    </source>
</evidence>
<organism evidence="9 10">
    <name type="scientific">Actinomadura fibrosa</name>
    <dbReference type="NCBI Taxonomy" id="111802"/>
    <lineage>
        <taxon>Bacteria</taxon>
        <taxon>Bacillati</taxon>
        <taxon>Actinomycetota</taxon>
        <taxon>Actinomycetes</taxon>
        <taxon>Streptosporangiales</taxon>
        <taxon>Thermomonosporaceae</taxon>
        <taxon>Actinomadura</taxon>
    </lineage>
</organism>
<dbReference type="Proteomes" id="UP001597063">
    <property type="component" value="Unassembled WGS sequence"/>
</dbReference>
<reference evidence="10" key="1">
    <citation type="journal article" date="2019" name="Int. J. Syst. Evol. Microbiol.">
        <title>The Global Catalogue of Microorganisms (GCM) 10K type strain sequencing project: providing services to taxonomists for standard genome sequencing and annotation.</title>
        <authorList>
            <consortium name="The Broad Institute Genomics Platform"/>
            <consortium name="The Broad Institute Genome Sequencing Center for Infectious Disease"/>
            <person name="Wu L."/>
            <person name="Ma J."/>
        </authorList>
    </citation>
    <scope>NUCLEOTIDE SEQUENCE [LARGE SCALE GENOMIC DNA]</scope>
    <source>
        <strain evidence="10">JCM 9371</strain>
    </source>
</reference>
<comment type="subcellular location">
    <subcellularLocation>
        <location evidence="1">Cell membrane</location>
        <topology evidence="1">Multi-pass membrane protein</topology>
    </subcellularLocation>
</comment>
<feature type="transmembrane region" description="Helical" evidence="7">
    <location>
        <begin position="286"/>
        <end position="309"/>
    </location>
</feature>
<dbReference type="PANTHER" id="PTHR43045:SF1">
    <property type="entry name" value="SHIKIMATE TRANSPORTER"/>
    <property type="match status" value="1"/>
</dbReference>
<evidence type="ECO:0000256" key="4">
    <source>
        <dbReference type="ARBA" id="ARBA00022692"/>
    </source>
</evidence>
<dbReference type="PROSITE" id="PS00217">
    <property type="entry name" value="SUGAR_TRANSPORT_2"/>
    <property type="match status" value="1"/>
</dbReference>
<evidence type="ECO:0000256" key="6">
    <source>
        <dbReference type="ARBA" id="ARBA00023136"/>
    </source>
</evidence>
<dbReference type="EMBL" id="JBHTGP010000027">
    <property type="protein sequence ID" value="MFD0691347.1"/>
    <property type="molecule type" value="Genomic_DNA"/>
</dbReference>
<protein>
    <submittedName>
        <fullName evidence="9">MFS transporter</fullName>
    </submittedName>
</protein>
<feature type="transmembrane region" description="Helical" evidence="7">
    <location>
        <begin position="126"/>
        <end position="146"/>
    </location>
</feature>